<dbReference type="Gene3D" id="3.40.630.30">
    <property type="match status" value="1"/>
</dbReference>
<reference evidence="3" key="2">
    <citation type="submission" date="2016-01" db="EMBL/GenBank/DDBJ databases">
        <title>Complete genome sequence of Agromyces aureus AR33T and comparison with related organisms.</title>
        <authorList>
            <person name="Corretto E."/>
            <person name="Antonielli L."/>
            <person name="Sessitsch A."/>
            <person name="Brader G."/>
        </authorList>
    </citation>
    <scope>NUCLEOTIDE SEQUENCE [LARGE SCALE GENOMIC DNA]</scope>
    <source>
        <strain evidence="3">AR33</strain>
    </source>
</reference>
<evidence type="ECO:0000313" key="2">
    <source>
        <dbReference type="EMBL" id="ANJ26155.1"/>
    </source>
</evidence>
<evidence type="ECO:0000259" key="1">
    <source>
        <dbReference type="PROSITE" id="PS51186"/>
    </source>
</evidence>
<dbReference type="SUPFAM" id="SSF55729">
    <property type="entry name" value="Acyl-CoA N-acyltransferases (Nat)"/>
    <property type="match status" value="1"/>
</dbReference>
<gene>
    <name evidence="2" type="ORF">ATC03_04830</name>
</gene>
<proteinExistence type="predicted"/>
<dbReference type="GO" id="GO:0016747">
    <property type="term" value="F:acyltransferase activity, transferring groups other than amino-acyl groups"/>
    <property type="evidence" value="ECO:0007669"/>
    <property type="project" value="InterPro"/>
</dbReference>
<organism evidence="2 3">
    <name type="scientific">Agromyces aureus</name>
    <dbReference type="NCBI Taxonomy" id="453304"/>
    <lineage>
        <taxon>Bacteria</taxon>
        <taxon>Bacillati</taxon>
        <taxon>Actinomycetota</taxon>
        <taxon>Actinomycetes</taxon>
        <taxon>Micrococcales</taxon>
        <taxon>Microbacteriaceae</taxon>
        <taxon>Agromyces</taxon>
    </lineage>
</organism>
<feature type="domain" description="N-acetyltransferase" evidence="1">
    <location>
        <begin position="11"/>
        <end position="145"/>
    </location>
</feature>
<accession>A0A191WD10</accession>
<dbReference type="PANTHER" id="PTHR43233:SF1">
    <property type="entry name" value="FAMILY N-ACETYLTRANSFERASE, PUTATIVE (AFU_ORTHOLOGUE AFUA_6G03350)-RELATED"/>
    <property type="match status" value="1"/>
</dbReference>
<dbReference type="STRING" id="453304.ATC03_04830"/>
<dbReference type="CDD" id="cd04301">
    <property type="entry name" value="NAT_SF"/>
    <property type="match status" value="1"/>
</dbReference>
<evidence type="ECO:0000313" key="3">
    <source>
        <dbReference type="Proteomes" id="UP000078437"/>
    </source>
</evidence>
<protein>
    <submittedName>
        <fullName evidence="2">Acetyltransferase</fullName>
    </submittedName>
</protein>
<keyword evidence="3" id="KW-1185">Reference proteome</keyword>
<dbReference type="InterPro" id="IPR000182">
    <property type="entry name" value="GNAT_dom"/>
</dbReference>
<dbReference type="Pfam" id="PF00583">
    <property type="entry name" value="Acetyltransf_1"/>
    <property type="match status" value="1"/>
</dbReference>
<dbReference type="AlphaFoldDB" id="A0A191WD10"/>
<dbReference type="InterPro" id="IPR053144">
    <property type="entry name" value="Acetyltransferase_Butenolide"/>
</dbReference>
<dbReference type="InterPro" id="IPR016181">
    <property type="entry name" value="Acyl_CoA_acyltransferase"/>
</dbReference>
<reference evidence="2 3" key="1">
    <citation type="journal article" date="2016" name="Int. J. Syst. Evol. Microbiol.">
        <title>Agromyces aureus sp. nov., isolated from the rhizosphere of Salix caprea L. grown in a heavy-metal-contaminated soil.</title>
        <authorList>
            <person name="Corretto E."/>
            <person name="Antonielli L."/>
            <person name="Sessitsch A."/>
            <person name="Compant S."/>
            <person name="Gorfer M."/>
            <person name="Kuffner M."/>
            <person name="Brader G."/>
        </authorList>
    </citation>
    <scope>NUCLEOTIDE SEQUENCE [LARGE SCALE GENOMIC DNA]</scope>
    <source>
        <strain evidence="2 3">AR33</strain>
    </source>
</reference>
<name>A0A191WD10_9MICO</name>
<dbReference type="Proteomes" id="UP000078437">
    <property type="component" value="Chromosome"/>
</dbReference>
<dbReference type="PROSITE" id="PS51186">
    <property type="entry name" value="GNAT"/>
    <property type="match status" value="1"/>
</dbReference>
<sequence>MPDDGVMQPGYRLSTDRADLDRERVHRWLSTDAYWALGRAREVQDAAIDGSRNYGVYDEATGEQVAYARVVTDGATFAWLCDVYVDPAARGGGLGVDLVEGVIADLDPLGIRRTMLATADAHGLYAKAEFEPLADPGRWMLRTNPMIVADPSLSS</sequence>
<dbReference type="KEGG" id="agy:ATC03_04830"/>
<keyword evidence="2" id="KW-0808">Transferase</keyword>
<dbReference type="PANTHER" id="PTHR43233">
    <property type="entry name" value="FAMILY N-ACETYLTRANSFERASE, PUTATIVE (AFU_ORTHOLOGUE AFUA_6G03350)-RELATED"/>
    <property type="match status" value="1"/>
</dbReference>
<dbReference type="EMBL" id="CP013979">
    <property type="protein sequence ID" value="ANJ26155.1"/>
    <property type="molecule type" value="Genomic_DNA"/>
</dbReference>